<proteinExistence type="predicted"/>
<dbReference type="PaxDb" id="6239-F08F8.10a"/>
<protein>
    <submittedName>
        <fullName evidence="3">Nuclear transcription factor Y subunit</fullName>
    </submittedName>
</protein>
<evidence type="ECO:0000256" key="2">
    <source>
        <dbReference type="SAM" id="MobiDB-lite"/>
    </source>
</evidence>
<dbReference type="Proteomes" id="UP000001940">
    <property type="component" value="Chromosome III"/>
</dbReference>
<dbReference type="eggNOG" id="ENOG502TI6K">
    <property type="taxonomic scope" value="Eukaryota"/>
</dbReference>
<gene>
    <name evidence="3" type="ORF">CELE_F08F8.10</name>
    <name evidence="3 5" type="ORF">F08F8.10</name>
</gene>
<dbReference type="EMBL" id="BX284603">
    <property type="protein sequence ID" value="CCD69069.2"/>
    <property type="molecule type" value="Genomic_DNA"/>
</dbReference>
<dbReference type="RefSeq" id="NP_001021244.2">
    <property type="nucleotide sequence ID" value="NM_001026073.4"/>
</dbReference>
<dbReference type="IntAct" id="Q95ZV8">
    <property type="interactions" value="4"/>
</dbReference>
<dbReference type="STRING" id="6239.F08F8.10a.1"/>
<dbReference type="UCSC" id="F08F8.10b">
    <property type="organism name" value="c. elegans"/>
</dbReference>
<keyword evidence="1" id="KW-0175">Coiled coil</keyword>
<dbReference type="GeneID" id="184199"/>
<evidence type="ECO:0000313" key="4">
    <source>
        <dbReference type="Proteomes" id="UP000001940"/>
    </source>
</evidence>
<reference evidence="3 4" key="1">
    <citation type="journal article" date="1998" name="Science">
        <title>Genome sequence of the nematode C. elegans: a platform for investigating biology.</title>
        <authorList>
            <consortium name="The C. elegans sequencing consortium"/>
            <person name="Sulson J.E."/>
            <person name="Waterston R."/>
        </authorList>
    </citation>
    <scope>NUCLEOTIDE SEQUENCE [LARGE SCALE GENOMIC DNA]</scope>
    <source>
        <strain evidence="3 4">Bristol N2</strain>
    </source>
</reference>
<dbReference type="CTD" id="184199"/>
<organism evidence="3 4">
    <name type="scientific">Caenorhabditis elegans</name>
    <dbReference type="NCBI Taxonomy" id="6239"/>
    <lineage>
        <taxon>Eukaryota</taxon>
        <taxon>Metazoa</taxon>
        <taxon>Ecdysozoa</taxon>
        <taxon>Nematoda</taxon>
        <taxon>Chromadorea</taxon>
        <taxon>Rhabditida</taxon>
        <taxon>Rhabditina</taxon>
        <taxon>Rhabditomorpha</taxon>
        <taxon>Rhabditoidea</taxon>
        <taxon>Rhabditidae</taxon>
        <taxon>Peloderinae</taxon>
        <taxon>Caenorhabditis</taxon>
    </lineage>
</organism>
<dbReference type="AlphaFoldDB" id="Q95ZV8"/>
<dbReference type="DIP" id="DIP-27014N"/>
<dbReference type="InParanoid" id="Q95ZV8"/>
<dbReference type="FunCoup" id="Q95ZV8">
    <property type="interactions" value="29"/>
</dbReference>
<keyword evidence="4" id="KW-1185">Reference proteome</keyword>
<name>Q95ZV8_CAEEL</name>
<dbReference type="KEGG" id="cel:CELE_F08F8.10"/>
<dbReference type="Bgee" id="WBGene00017275">
    <property type="expression patterns" value="Expressed in adult organism and 3 other cell types or tissues"/>
</dbReference>
<dbReference type="WormBase" id="F08F8.10a">
    <property type="protein sequence ID" value="CE50113"/>
    <property type="gene ID" value="WBGene00017275"/>
</dbReference>
<dbReference type="SMR" id="Q95ZV8"/>
<sequence length="523" mass="60287">MLPATEGPSASYQTIQDANPTKFINKGIQPRIPKKIMNPKSPFYNLILETGMERQLDGKYVLEEEAKLTPIEEKAKNNYVRRMTVHNPRFLKLTEKIQKNRTFRLRKVWLLNKETMMRNVNQVKLAQQLSREAKKESKQRCYAQHLQKVKRKKGATTEESTDIDQGGEEQYYDEDEEIEFNLTGEQHKYQYLGYDRMNDNKARKKAAKLISYPGYTGSTLNTSNVYQTYPENDYSFFPAPAPSSLSSFNPFGQTSPSSALTTAFGIPPPTTYSSHQQSSTYSPIVQSISSQPTAGFTNPYSQLASNFSTSSFDSSAPVSPVPTQVALEVSEQELSRQKRLMEIEEELKAINGRKLQIQMEAEIKQAEAELAQKQQMMEIRERELRDREYFEIGRRSQLEQNSYASQYCGRSDYSNHHSSYHDSHHPQDDFYYQDGRPMKANKNPNSFGSRRRGRHHSGQNFDVDEHEYYDDDHGAREGSSSWNRPVDSHHYQGKIKPAFPKKSRGGNKKYPKNQYQHGGMEYD</sequence>
<feature type="coiled-coil region" evidence="1">
    <location>
        <begin position="327"/>
        <end position="383"/>
    </location>
</feature>
<accession>Q95ZV8</accession>
<evidence type="ECO:0000313" key="5">
    <source>
        <dbReference type="WormBase" id="F08F8.10a"/>
    </source>
</evidence>
<dbReference type="AGR" id="WB:WBGene00017275"/>
<feature type="compositionally biased region" description="Basic residues" evidence="2">
    <location>
        <begin position="499"/>
        <end position="511"/>
    </location>
</feature>
<feature type="region of interest" description="Disordered" evidence="2">
    <location>
        <begin position="414"/>
        <end position="523"/>
    </location>
</feature>
<evidence type="ECO:0000256" key="1">
    <source>
        <dbReference type="SAM" id="Coils"/>
    </source>
</evidence>
<evidence type="ECO:0000313" key="3">
    <source>
        <dbReference type="EMBL" id="CCD69069.2"/>
    </source>
</evidence>
<dbReference type="ExpressionAtlas" id="Q95ZV8">
    <property type="expression patterns" value="baseline"/>
</dbReference>
<feature type="compositionally biased region" description="Basic and acidic residues" evidence="2">
    <location>
        <begin position="414"/>
        <end position="428"/>
    </location>
</feature>